<evidence type="ECO:0000313" key="2">
    <source>
        <dbReference type="EMBL" id="CAK0865674.1"/>
    </source>
</evidence>
<protein>
    <submittedName>
        <fullName evidence="2">Uncharacterized protein</fullName>
    </submittedName>
</protein>
<feature type="region of interest" description="Disordered" evidence="1">
    <location>
        <begin position="1"/>
        <end position="105"/>
    </location>
</feature>
<organism evidence="2 3">
    <name type="scientific">Prorocentrum cordatum</name>
    <dbReference type="NCBI Taxonomy" id="2364126"/>
    <lineage>
        <taxon>Eukaryota</taxon>
        <taxon>Sar</taxon>
        <taxon>Alveolata</taxon>
        <taxon>Dinophyceae</taxon>
        <taxon>Prorocentrales</taxon>
        <taxon>Prorocentraceae</taxon>
        <taxon>Prorocentrum</taxon>
    </lineage>
</organism>
<sequence length="105" mass="12339">MHDASFSARARREGGGRAPHRGGRARRKAEEEEEEEEEEDAASLPKPDARTRRQKPSAPERKEKLRPSGARPELTRHCPRRHPGARSSRRRRKRMRRGRRRDKEE</sequence>
<feature type="compositionally biased region" description="Basic residues" evidence="1">
    <location>
        <begin position="18"/>
        <end position="27"/>
    </location>
</feature>
<feature type="compositionally biased region" description="Basic residues" evidence="1">
    <location>
        <begin position="77"/>
        <end position="105"/>
    </location>
</feature>
<evidence type="ECO:0000313" key="3">
    <source>
        <dbReference type="Proteomes" id="UP001189429"/>
    </source>
</evidence>
<name>A0ABN9V013_9DINO</name>
<feature type="compositionally biased region" description="Acidic residues" evidence="1">
    <location>
        <begin position="31"/>
        <end position="41"/>
    </location>
</feature>
<comment type="caution">
    <text evidence="2">The sequence shown here is derived from an EMBL/GenBank/DDBJ whole genome shotgun (WGS) entry which is preliminary data.</text>
</comment>
<dbReference type="EMBL" id="CAUYUJ010016473">
    <property type="protein sequence ID" value="CAK0865674.1"/>
    <property type="molecule type" value="Genomic_DNA"/>
</dbReference>
<gene>
    <name evidence="2" type="ORF">PCOR1329_LOCUS53128</name>
</gene>
<accession>A0ABN9V013</accession>
<keyword evidence="3" id="KW-1185">Reference proteome</keyword>
<evidence type="ECO:0000256" key="1">
    <source>
        <dbReference type="SAM" id="MobiDB-lite"/>
    </source>
</evidence>
<reference evidence="2" key="1">
    <citation type="submission" date="2023-10" db="EMBL/GenBank/DDBJ databases">
        <authorList>
            <person name="Chen Y."/>
            <person name="Shah S."/>
            <person name="Dougan E. K."/>
            <person name="Thang M."/>
            <person name="Chan C."/>
        </authorList>
    </citation>
    <scope>NUCLEOTIDE SEQUENCE [LARGE SCALE GENOMIC DNA]</scope>
</reference>
<dbReference type="Proteomes" id="UP001189429">
    <property type="component" value="Unassembled WGS sequence"/>
</dbReference>
<proteinExistence type="predicted"/>